<evidence type="ECO:0000256" key="1">
    <source>
        <dbReference type="ARBA" id="ARBA00004141"/>
    </source>
</evidence>
<dbReference type="PANTHER" id="PTHR46561:SF11">
    <property type="entry name" value="SERPENTINE RECEPTOR CLASS ALPHA_BETA-14"/>
    <property type="match status" value="1"/>
</dbReference>
<dbReference type="Pfam" id="PF10292">
    <property type="entry name" value="7TM_GPCR_Srab"/>
    <property type="match status" value="1"/>
</dbReference>
<dbReference type="InterPro" id="IPR053286">
    <property type="entry name" value="Nematode_rcpt-like_srab"/>
</dbReference>
<dbReference type="WBParaSite" id="L893_g24210.t1">
    <property type="protein sequence ID" value="L893_g24210.t1"/>
    <property type="gene ID" value="L893_g24210"/>
</dbReference>
<comment type="subcellular location">
    <subcellularLocation>
        <location evidence="1">Membrane</location>
        <topology evidence="1">Multi-pass membrane protein</topology>
    </subcellularLocation>
</comment>
<dbReference type="GO" id="GO:0016020">
    <property type="term" value="C:membrane"/>
    <property type="evidence" value="ECO:0007669"/>
    <property type="project" value="UniProtKB-SubCell"/>
</dbReference>
<protein>
    <submittedName>
        <fullName evidence="7">G protein-coupled receptor</fullName>
    </submittedName>
</protein>
<name>A0A1I7Z9H9_9BILA</name>
<evidence type="ECO:0000313" key="7">
    <source>
        <dbReference type="WBParaSite" id="L893_g24210.t1"/>
    </source>
</evidence>
<proteinExistence type="predicted"/>
<keyword evidence="4 5" id="KW-0472">Membrane</keyword>
<keyword evidence="2 5" id="KW-0812">Transmembrane</keyword>
<keyword evidence="3 5" id="KW-1133">Transmembrane helix</keyword>
<dbReference type="InterPro" id="IPR019408">
    <property type="entry name" value="7TM_GPCR_serpentine_rcpt_Srab"/>
</dbReference>
<sequence>MLRIDESQCSDNQNLNNEFPKMAVARITISIAAFFLTASLFGFHTKRFAVHPNTRMIMKSHYILTLFNSVAQAVVPTYEIYHYAFNGSKCFQTTHTQCVLLTIWPYYAICAVGYSLTYISLERLYAYVLYRVTNRSPKRWVSYIFVFAQIIFLSFELFAATVFITINILAKKERITHISGSDVTFTRRYELQEMLRTLSLLLPTVTLHSTVFLFPYTVIEIFILKWDLVEQDQFLFVIDLFDWSSLYGVALPLIIYTRKAMSQRIFRRKIQINVSETQDKHFINLQNNWEAVRNINGDAKNKPVVKDSKYIWTRRQQSRTASGASTK</sequence>
<evidence type="ECO:0000256" key="4">
    <source>
        <dbReference type="ARBA" id="ARBA00023136"/>
    </source>
</evidence>
<evidence type="ECO:0000256" key="2">
    <source>
        <dbReference type="ARBA" id="ARBA00022692"/>
    </source>
</evidence>
<organism evidence="6 7">
    <name type="scientific">Steinernema glaseri</name>
    <dbReference type="NCBI Taxonomy" id="37863"/>
    <lineage>
        <taxon>Eukaryota</taxon>
        <taxon>Metazoa</taxon>
        <taxon>Ecdysozoa</taxon>
        <taxon>Nematoda</taxon>
        <taxon>Chromadorea</taxon>
        <taxon>Rhabditida</taxon>
        <taxon>Tylenchina</taxon>
        <taxon>Panagrolaimomorpha</taxon>
        <taxon>Strongyloidoidea</taxon>
        <taxon>Steinernematidae</taxon>
        <taxon>Steinernema</taxon>
    </lineage>
</organism>
<dbReference type="AlphaFoldDB" id="A0A1I7Z9H9"/>
<feature type="transmembrane region" description="Helical" evidence="5">
    <location>
        <begin position="234"/>
        <end position="257"/>
    </location>
</feature>
<accession>A0A1I7Z9H9</accession>
<keyword evidence="6" id="KW-1185">Reference proteome</keyword>
<feature type="transmembrane region" description="Helical" evidence="5">
    <location>
        <begin position="23"/>
        <end position="43"/>
    </location>
</feature>
<feature type="transmembrane region" description="Helical" evidence="5">
    <location>
        <begin position="195"/>
        <end position="214"/>
    </location>
</feature>
<feature type="transmembrane region" description="Helical" evidence="5">
    <location>
        <begin position="140"/>
        <end position="169"/>
    </location>
</feature>
<dbReference type="PANTHER" id="PTHR46561">
    <property type="entry name" value="SERPENTINE RECEPTOR, CLASS AB (CLASS A-LIKE)-RELATED"/>
    <property type="match status" value="1"/>
</dbReference>
<evidence type="ECO:0000313" key="6">
    <source>
        <dbReference type="Proteomes" id="UP000095287"/>
    </source>
</evidence>
<feature type="transmembrane region" description="Helical" evidence="5">
    <location>
        <begin position="98"/>
        <end position="120"/>
    </location>
</feature>
<evidence type="ECO:0000256" key="5">
    <source>
        <dbReference type="SAM" id="Phobius"/>
    </source>
</evidence>
<dbReference type="Proteomes" id="UP000095287">
    <property type="component" value="Unplaced"/>
</dbReference>
<reference evidence="7" key="1">
    <citation type="submission" date="2016-11" db="UniProtKB">
        <authorList>
            <consortium name="WormBaseParasite"/>
        </authorList>
    </citation>
    <scope>IDENTIFICATION</scope>
</reference>
<evidence type="ECO:0000256" key="3">
    <source>
        <dbReference type="ARBA" id="ARBA00022989"/>
    </source>
</evidence>